<accession>A0A9W8XZ91</accession>
<organism evidence="2 3">
    <name type="scientific">Neocucurbitaria cava</name>
    <dbReference type="NCBI Taxonomy" id="798079"/>
    <lineage>
        <taxon>Eukaryota</taxon>
        <taxon>Fungi</taxon>
        <taxon>Dikarya</taxon>
        <taxon>Ascomycota</taxon>
        <taxon>Pezizomycotina</taxon>
        <taxon>Dothideomycetes</taxon>
        <taxon>Pleosporomycetidae</taxon>
        <taxon>Pleosporales</taxon>
        <taxon>Pleosporineae</taxon>
        <taxon>Cucurbitariaceae</taxon>
        <taxon>Neocucurbitaria</taxon>
    </lineage>
</organism>
<feature type="compositionally biased region" description="Polar residues" evidence="1">
    <location>
        <begin position="46"/>
        <end position="56"/>
    </location>
</feature>
<dbReference type="OrthoDB" id="3798352at2759"/>
<protein>
    <submittedName>
        <fullName evidence="2">Uncharacterized protein</fullName>
    </submittedName>
</protein>
<comment type="caution">
    <text evidence="2">The sequence shown here is derived from an EMBL/GenBank/DDBJ whole genome shotgun (WGS) entry which is preliminary data.</text>
</comment>
<feature type="compositionally biased region" description="Basic and acidic residues" evidence="1">
    <location>
        <begin position="182"/>
        <end position="207"/>
    </location>
</feature>
<feature type="region of interest" description="Disordered" evidence="1">
    <location>
        <begin position="1"/>
        <end position="78"/>
    </location>
</feature>
<dbReference type="AlphaFoldDB" id="A0A9W8XZ91"/>
<evidence type="ECO:0000313" key="3">
    <source>
        <dbReference type="Proteomes" id="UP001140560"/>
    </source>
</evidence>
<evidence type="ECO:0000256" key="1">
    <source>
        <dbReference type="SAM" id="MobiDB-lite"/>
    </source>
</evidence>
<evidence type="ECO:0000313" key="2">
    <source>
        <dbReference type="EMBL" id="KAJ4363113.1"/>
    </source>
</evidence>
<feature type="compositionally biased region" description="Polar residues" evidence="1">
    <location>
        <begin position="252"/>
        <end position="272"/>
    </location>
</feature>
<sequence>MAPTQRSHGWHYPEPENDVDAIDLTLSSPEPEQRPRAPPRQPQIPTSFTNGRQSNRMAHIKDGPSQAAGSVHANAHRQQARPINPHHLAQIMDTSSSADLKKVILHLCQLSPALSGAIARGLAQRSAFAQGLVNRHVHSSRNQKAGRSEESDSNDDVYERTKKRLAAKHNVNLERTGFPASTRERIPSQAVKEEHASQRNTGRDVSARESTTYVKREQPPVLTDSDNDSYIPGKFSHGTQQLNSARALPPRATSQDARGTPATANGARSSMPVSERIARIRGASGEAPKVCAQCHENFTGEDDVCIYHPGRKFKREDGVPTWSCCNGPLSDGGCKFGSHVVTEAPETKTSAFSVKPGSQTRISSQSHEPVLAETAGPYFHPGRKIKREGGLAVYSCCDGHINSSGCEVRPHVGSEEGFRRLGPSPSKKLRIL</sequence>
<proteinExistence type="predicted"/>
<name>A0A9W8XZ91_9PLEO</name>
<reference evidence="2" key="1">
    <citation type="submission" date="2022-10" db="EMBL/GenBank/DDBJ databases">
        <title>Tapping the CABI collections for fungal endophytes: first genome assemblies for Collariella, Neodidymelliopsis, Ascochyta clinopodiicola, Didymella pomorum, Didymosphaeria variabile, Neocosmospora piperis and Neocucurbitaria cava.</title>
        <authorList>
            <person name="Hill R."/>
        </authorList>
    </citation>
    <scope>NUCLEOTIDE SEQUENCE</scope>
    <source>
        <strain evidence="2">IMI 356814</strain>
    </source>
</reference>
<gene>
    <name evidence="2" type="ORF">N0V83_010233</name>
</gene>
<feature type="region of interest" description="Disordered" evidence="1">
    <location>
        <begin position="135"/>
        <end position="273"/>
    </location>
</feature>
<keyword evidence="3" id="KW-1185">Reference proteome</keyword>
<dbReference type="Proteomes" id="UP001140560">
    <property type="component" value="Unassembled WGS sequence"/>
</dbReference>
<dbReference type="EMBL" id="JAPEUY010000020">
    <property type="protein sequence ID" value="KAJ4363113.1"/>
    <property type="molecule type" value="Genomic_DNA"/>
</dbReference>